<evidence type="ECO:0000313" key="1">
    <source>
        <dbReference type="EMBL" id="HJA85466.1"/>
    </source>
</evidence>
<reference evidence="1" key="1">
    <citation type="journal article" date="2021" name="PeerJ">
        <title>Extensive microbial diversity within the chicken gut microbiome revealed by metagenomics and culture.</title>
        <authorList>
            <person name="Gilroy R."/>
            <person name="Ravi A."/>
            <person name="Getino M."/>
            <person name="Pursley I."/>
            <person name="Horton D.L."/>
            <person name="Alikhan N.F."/>
            <person name="Baker D."/>
            <person name="Gharbi K."/>
            <person name="Hall N."/>
            <person name="Watson M."/>
            <person name="Adriaenssens E.M."/>
            <person name="Foster-Nyarko E."/>
            <person name="Jarju S."/>
            <person name="Secka A."/>
            <person name="Antonio M."/>
            <person name="Oren A."/>
            <person name="Chaudhuri R.R."/>
            <person name="La Ragione R."/>
            <person name="Hildebrand F."/>
            <person name="Pallen M.J."/>
        </authorList>
    </citation>
    <scope>NUCLEOTIDE SEQUENCE</scope>
    <source>
        <strain evidence="1">ChiHjej12B11-9795</strain>
    </source>
</reference>
<evidence type="ECO:0000313" key="2">
    <source>
        <dbReference type="Proteomes" id="UP000823862"/>
    </source>
</evidence>
<name>A0A9D2HW22_9BACE</name>
<protein>
    <recommendedName>
        <fullName evidence="3">N-acetyltransferase domain-containing protein</fullName>
    </recommendedName>
</protein>
<organism evidence="1 2">
    <name type="scientific">Candidatus Bacteroides avicola</name>
    <dbReference type="NCBI Taxonomy" id="2838468"/>
    <lineage>
        <taxon>Bacteria</taxon>
        <taxon>Pseudomonadati</taxon>
        <taxon>Bacteroidota</taxon>
        <taxon>Bacteroidia</taxon>
        <taxon>Bacteroidales</taxon>
        <taxon>Bacteroidaceae</taxon>
        <taxon>Bacteroides</taxon>
    </lineage>
</organism>
<comment type="caution">
    <text evidence="1">The sequence shown here is derived from an EMBL/GenBank/DDBJ whole genome shotgun (WGS) entry which is preliminary data.</text>
</comment>
<dbReference type="EMBL" id="DWZI01000027">
    <property type="protein sequence ID" value="HJA85466.1"/>
    <property type="molecule type" value="Genomic_DNA"/>
</dbReference>
<accession>A0A9D2HW22</accession>
<sequence length="136" mass="16063">MIHIKRLHGTEEELYRLVAPLVMNPAVLKQNNNFPFRTSEKFQWFVALNEEERVIGFVPVECRRTGGVINNYYVENKDADVLEELVKQSMEALSEKTLSAVSFREDKEVFRRLGFVEEKQWTRYVKMRKEPAHAED</sequence>
<gene>
    <name evidence="1" type="ORF">H9950_04630</name>
</gene>
<dbReference type="AlphaFoldDB" id="A0A9D2HW22"/>
<reference evidence="1" key="2">
    <citation type="submission" date="2021-04" db="EMBL/GenBank/DDBJ databases">
        <authorList>
            <person name="Gilroy R."/>
        </authorList>
    </citation>
    <scope>NUCLEOTIDE SEQUENCE</scope>
    <source>
        <strain evidence="1">ChiHjej12B11-9795</strain>
    </source>
</reference>
<dbReference type="Proteomes" id="UP000823862">
    <property type="component" value="Unassembled WGS sequence"/>
</dbReference>
<evidence type="ECO:0008006" key="3">
    <source>
        <dbReference type="Google" id="ProtNLM"/>
    </source>
</evidence>
<proteinExistence type="predicted"/>